<reference evidence="1 2" key="1">
    <citation type="submission" date="2015-07" db="EMBL/GenBank/DDBJ databases">
        <title>The genome of the fungus Escovopsis weberi, a specialized disease agent of ant agriculture.</title>
        <authorList>
            <person name="de Man T.J."/>
            <person name="Stajich J.E."/>
            <person name="Kubicek C.P."/>
            <person name="Chenthamara K."/>
            <person name="Atanasova L."/>
            <person name="Druzhinina I.S."/>
            <person name="Birnbaum S."/>
            <person name="Barribeau S.M."/>
            <person name="Teiling C."/>
            <person name="Suen G."/>
            <person name="Currie C."/>
            <person name="Gerardo N.M."/>
        </authorList>
    </citation>
    <scope>NUCLEOTIDE SEQUENCE [LARGE SCALE GENOMIC DNA]</scope>
</reference>
<dbReference type="OrthoDB" id="3902588at2759"/>
<dbReference type="AlphaFoldDB" id="A0A0M9VS64"/>
<dbReference type="EMBL" id="LGSR01000026">
    <property type="protein sequence ID" value="KOS17352.1"/>
    <property type="molecule type" value="Genomic_DNA"/>
</dbReference>
<proteinExistence type="predicted"/>
<gene>
    <name evidence="1" type="ORF">ESCO_006394</name>
</gene>
<name>A0A0M9VS64_ESCWE</name>
<organism evidence="1 2">
    <name type="scientific">Escovopsis weberi</name>
    <dbReference type="NCBI Taxonomy" id="150374"/>
    <lineage>
        <taxon>Eukaryota</taxon>
        <taxon>Fungi</taxon>
        <taxon>Dikarya</taxon>
        <taxon>Ascomycota</taxon>
        <taxon>Pezizomycotina</taxon>
        <taxon>Sordariomycetes</taxon>
        <taxon>Hypocreomycetidae</taxon>
        <taxon>Hypocreales</taxon>
        <taxon>Hypocreaceae</taxon>
        <taxon>Escovopsis</taxon>
    </lineage>
</organism>
<evidence type="ECO:0000313" key="2">
    <source>
        <dbReference type="Proteomes" id="UP000053831"/>
    </source>
</evidence>
<dbReference type="Proteomes" id="UP000053831">
    <property type="component" value="Unassembled WGS sequence"/>
</dbReference>
<accession>A0A0M9VS64</accession>
<comment type="caution">
    <text evidence="1">The sequence shown here is derived from an EMBL/GenBank/DDBJ whole genome shotgun (WGS) entry which is preliminary data.</text>
</comment>
<sequence>MERLLAESEVKAEVRSLVGRMLWVEVWGAHITADKWWWEDAACVRECLELGTFWEYHTIKGVKGEER</sequence>
<evidence type="ECO:0000313" key="1">
    <source>
        <dbReference type="EMBL" id="KOS17352.1"/>
    </source>
</evidence>
<keyword evidence="2" id="KW-1185">Reference proteome</keyword>
<protein>
    <submittedName>
        <fullName evidence="1">Uncharacterized protein</fullName>
    </submittedName>
</protein>